<dbReference type="AlphaFoldDB" id="A0A653IHW3"/>
<organism evidence="2 3">
    <name type="scientific">Exiguobacterium oxidotolerans</name>
    <dbReference type="NCBI Taxonomy" id="223958"/>
    <lineage>
        <taxon>Bacteria</taxon>
        <taxon>Bacillati</taxon>
        <taxon>Bacillota</taxon>
        <taxon>Bacilli</taxon>
        <taxon>Bacillales</taxon>
        <taxon>Bacillales Family XII. Incertae Sedis</taxon>
        <taxon>Exiguobacterium</taxon>
    </lineage>
</organism>
<protein>
    <submittedName>
        <fullName evidence="2">Uncharacterized protein</fullName>
    </submittedName>
</protein>
<evidence type="ECO:0000256" key="1">
    <source>
        <dbReference type="SAM" id="Phobius"/>
    </source>
</evidence>
<keyword evidence="1" id="KW-1133">Transmembrane helix</keyword>
<name>A0A653IHW3_9BACL</name>
<sequence length="66" mass="7161">MEQLIILIGSFLIAGGMLFTIIRAGSIAYRRQQISKGLFVFATVSSSIGAVLLAGLLPLLFSLWFE</sequence>
<keyword evidence="1" id="KW-0472">Membrane</keyword>
<dbReference type="RefSeq" id="WP_088836965.1">
    <property type="nucleotide sequence ID" value="NZ_LR732308.1"/>
</dbReference>
<dbReference type="Proteomes" id="UP000439752">
    <property type="component" value="Unassembled WGS sequence"/>
</dbReference>
<feature type="transmembrane region" description="Helical" evidence="1">
    <location>
        <begin position="6"/>
        <end position="26"/>
    </location>
</feature>
<dbReference type="EMBL" id="CABWKQ010000058">
    <property type="protein sequence ID" value="VWX38746.1"/>
    <property type="molecule type" value="Genomic_DNA"/>
</dbReference>
<accession>A0A653IHW3</accession>
<evidence type="ECO:0000313" key="3">
    <source>
        <dbReference type="Proteomes" id="UP000439752"/>
    </source>
</evidence>
<evidence type="ECO:0000313" key="2">
    <source>
        <dbReference type="EMBL" id="VWX38746.1"/>
    </source>
</evidence>
<keyword evidence="1" id="KW-0812">Transmembrane</keyword>
<feature type="transmembrane region" description="Helical" evidence="1">
    <location>
        <begin position="38"/>
        <end position="65"/>
    </location>
</feature>
<gene>
    <name evidence="2" type="ORF">EXIGUO9Y_80074</name>
</gene>
<keyword evidence="3" id="KW-1185">Reference proteome</keyword>
<reference evidence="2 3" key="1">
    <citation type="submission" date="2019-10" db="EMBL/GenBank/DDBJ databases">
        <authorList>
            <person name="Karimi E."/>
        </authorList>
    </citation>
    <scope>NUCLEOTIDE SEQUENCE [LARGE SCALE GENOMIC DNA]</scope>
    <source>
        <strain evidence="2">Exiguobacterium sp. 9Y</strain>
    </source>
</reference>
<proteinExistence type="predicted"/>